<proteinExistence type="predicted"/>
<dbReference type="InterPro" id="IPR029063">
    <property type="entry name" value="SAM-dependent_MTases_sf"/>
</dbReference>
<dbReference type="GO" id="GO:0032259">
    <property type="term" value="P:methylation"/>
    <property type="evidence" value="ECO:0007669"/>
    <property type="project" value="UniProtKB-KW"/>
</dbReference>
<keyword evidence="2" id="KW-0489">Methyltransferase</keyword>
<dbReference type="CDD" id="cd02440">
    <property type="entry name" value="AdoMet_MTases"/>
    <property type="match status" value="1"/>
</dbReference>
<evidence type="ECO:0000256" key="1">
    <source>
        <dbReference type="SAM" id="MobiDB-lite"/>
    </source>
</evidence>
<keyword evidence="2" id="KW-0808">Transferase</keyword>
<dbReference type="Gene3D" id="3.40.50.150">
    <property type="entry name" value="Vaccinia Virus protein VP39"/>
    <property type="match status" value="1"/>
</dbReference>
<keyword evidence="3" id="KW-1185">Reference proteome</keyword>
<comment type="caution">
    <text evidence="2">The sequence shown here is derived from an EMBL/GenBank/DDBJ whole genome shotgun (WGS) entry which is preliminary data.</text>
</comment>
<evidence type="ECO:0000313" key="2">
    <source>
        <dbReference type="EMBL" id="MVT63590.1"/>
    </source>
</evidence>
<sequence>MFVLDNWHEGANHINGSAGAFFTPIGLAGDFAIDACGGRTIDLCAGIGALAFHVFWRGHYARSKGEPEREIVCIERNPAYVEVGRKVLPEAQWICADVFEFDLKGLGHFGCAIANPPFGATPRAGNGPRYTGRSFEFHLIDIASDIADYGAFIIPQMSAPFQYSGVPCYCERKSADYLRFAEQTGIHLEAGCGVDCSYYRDAWKGVAPSVEIVCANFEEMPRNKPRSPIDPESEPRAPWTEKGVPPERQDAIIAEVTAKARAGIRFDERPAQADLFAGIERSASKR</sequence>
<name>A0A844SMA0_9BRAD</name>
<dbReference type="GO" id="GO:0008168">
    <property type="term" value="F:methyltransferase activity"/>
    <property type="evidence" value="ECO:0007669"/>
    <property type="project" value="UniProtKB-KW"/>
</dbReference>
<dbReference type="Proteomes" id="UP000436468">
    <property type="component" value="Unassembled WGS sequence"/>
</dbReference>
<protein>
    <submittedName>
        <fullName evidence="2">Methyltransferase</fullName>
    </submittedName>
</protein>
<gene>
    <name evidence="2" type="ORF">GPL21_00480</name>
</gene>
<accession>A0A844SMA0</accession>
<feature type="region of interest" description="Disordered" evidence="1">
    <location>
        <begin position="221"/>
        <end position="248"/>
    </location>
</feature>
<organism evidence="2 3">
    <name type="scientific">Bradyrhizobium pachyrhizi</name>
    <dbReference type="NCBI Taxonomy" id="280333"/>
    <lineage>
        <taxon>Bacteria</taxon>
        <taxon>Pseudomonadati</taxon>
        <taxon>Pseudomonadota</taxon>
        <taxon>Alphaproteobacteria</taxon>
        <taxon>Hyphomicrobiales</taxon>
        <taxon>Nitrobacteraceae</taxon>
        <taxon>Bradyrhizobium</taxon>
    </lineage>
</organism>
<reference evidence="2 3" key="1">
    <citation type="submission" date="2019-12" db="EMBL/GenBank/DDBJ databases">
        <title>Draft genome sequences Bradyrhizobium cajani AMBPC1010, Bradyrhizobium pachyrhizi AMBPC1040 and Bradyrhizobium yuanmingense ALSPC3051, three plant growth promoting strains isolated from nodules of Cajanus cajan L. in Dominican Republic.</title>
        <authorList>
            <person name="Flores-Felix J.D."/>
            <person name="Araujo J."/>
            <person name="Diaz-Alcantara C."/>
            <person name="Gonzalez-Andres F."/>
            <person name="Velazquez E."/>
        </authorList>
    </citation>
    <scope>NUCLEOTIDE SEQUENCE [LARGE SCALE GENOMIC DNA]</scope>
    <source>
        <strain evidence="2 3">1040</strain>
    </source>
</reference>
<evidence type="ECO:0000313" key="3">
    <source>
        <dbReference type="Proteomes" id="UP000436468"/>
    </source>
</evidence>
<dbReference type="AlphaFoldDB" id="A0A844SMA0"/>
<dbReference type="SUPFAM" id="SSF53335">
    <property type="entry name" value="S-adenosyl-L-methionine-dependent methyltransferases"/>
    <property type="match status" value="1"/>
</dbReference>
<dbReference type="RefSeq" id="WP_157340404.1">
    <property type="nucleotide sequence ID" value="NZ_WQNF01000001.1"/>
</dbReference>
<feature type="compositionally biased region" description="Basic and acidic residues" evidence="1">
    <location>
        <begin position="221"/>
        <end position="235"/>
    </location>
</feature>
<dbReference type="EMBL" id="WQNF01000001">
    <property type="protein sequence ID" value="MVT63590.1"/>
    <property type="molecule type" value="Genomic_DNA"/>
</dbReference>